<protein>
    <submittedName>
        <fullName evidence="1">Uncharacterized protein</fullName>
    </submittedName>
</protein>
<proteinExistence type="predicted"/>
<gene>
    <name evidence="1" type="ORF">EYF80_011222</name>
</gene>
<reference evidence="1 2" key="1">
    <citation type="submission" date="2019-03" db="EMBL/GenBank/DDBJ databases">
        <title>First draft genome of Liparis tanakae, snailfish: a comprehensive survey of snailfish specific genes.</title>
        <authorList>
            <person name="Kim W."/>
            <person name="Song I."/>
            <person name="Jeong J.-H."/>
            <person name="Kim D."/>
            <person name="Kim S."/>
            <person name="Ryu S."/>
            <person name="Song J.Y."/>
            <person name="Lee S.K."/>
        </authorList>
    </citation>
    <scope>NUCLEOTIDE SEQUENCE [LARGE SCALE GENOMIC DNA]</scope>
    <source>
        <tissue evidence="1">Muscle</tissue>
    </source>
</reference>
<name>A0A4Z2ILI7_9TELE</name>
<dbReference type="Proteomes" id="UP000314294">
    <property type="component" value="Unassembled WGS sequence"/>
</dbReference>
<comment type="caution">
    <text evidence="1">The sequence shown here is derived from an EMBL/GenBank/DDBJ whole genome shotgun (WGS) entry which is preliminary data.</text>
</comment>
<accession>A0A4Z2ILI7</accession>
<sequence length="141" mass="15944">MCEGKPCGGKKKIVCGRRLCLLCFVVTGLTAICHSVRRIGTQQSPPPSHAVVHQVEKLMKISVNLLAPSISSHVERINVNKVIIPMSQTPRHLERVAGLCRHWKIRCIGALERRAPRRHCQAGFLITRPYESDIHWFDLHL</sequence>
<keyword evidence="2" id="KW-1185">Reference proteome</keyword>
<dbReference type="EMBL" id="SRLO01000072">
    <property type="protein sequence ID" value="TNN78627.1"/>
    <property type="molecule type" value="Genomic_DNA"/>
</dbReference>
<evidence type="ECO:0000313" key="2">
    <source>
        <dbReference type="Proteomes" id="UP000314294"/>
    </source>
</evidence>
<dbReference type="AlphaFoldDB" id="A0A4Z2ILI7"/>
<evidence type="ECO:0000313" key="1">
    <source>
        <dbReference type="EMBL" id="TNN78627.1"/>
    </source>
</evidence>
<organism evidence="1 2">
    <name type="scientific">Liparis tanakae</name>
    <name type="common">Tanaka's snailfish</name>
    <dbReference type="NCBI Taxonomy" id="230148"/>
    <lineage>
        <taxon>Eukaryota</taxon>
        <taxon>Metazoa</taxon>
        <taxon>Chordata</taxon>
        <taxon>Craniata</taxon>
        <taxon>Vertebrata</taxon>
        <taxon>Euteleostomi</taxon>
        <taxon>Actinopterygii</taxon>
        <taxon>Neopterygii</taxon>
        <taxon>Teleostei</taxon>
        <taxon>Neoteleostei</taxon>
        <taxon>Acanthomorphata</taxon>
        <taxon>Eupercaria</taxon>
        <taxon>Perciformes</taxon>
        <taxon>Cottioidei</taxon>
        <taxon>Cottales</taxon>
        <taxon>Liparidae</taxon>
        <taxon>Liparis</taxon>
    </lineage>
</organism>